<dbReference type="Proteomes" id="UP000309340">
    <property type="component" value="Unassembled WGS sequence"/>
</dbReference>
<feature type="compositionally biased region" description="Basic and acidic residues" evidence="1">
    <location>
        <begin position="272"/>
        <end position="285"/>
    </location>
</feature>
<feature type="transmembrane region" description="Helical" evidence="2">
    <location>
        <begin position="33"/>
        <end position="56"/>
    </location>
</feature>
<feature type="compositionally biased region" description="Basic and acidic residues" evidence="1">
    <location>
        <begin position="311"/>
        <end position="326"/>
    </location>
</feature>
<protein>
    <submittedName>
        <fullName evidence="3">Uncharacterized protein</fullName>
    </submittedName>
</protein>
<dbReference type="AlphaFoldDB" id="A0A4U0XR11"/>
<reference evidence="3 4" key="1">
    <citation type="submission" date="2017-03" db="EMBL/GenBank/DDBJ databases">
        <title>Genomes of endolithic fungi from Antarctica.</title>
        <authorList>
            <person name="Coleine C."/>
            <person name="Masonjones S."/>
            <person name="Stajich J.E."/>
        </authorList>
    </citation>
    <scope>NUCLEOTIDE SEQUENCE [LARGE SCALE GENOMIC DNA]</scope>
    <source>
        <strain evidence="3 4">CCFEE 5184</strain>
    </source>
</reference>
<accession>A0A4U0XR11</accession>
<feature type="region of interest" description="Disordered" evidence="1">
    <location>
        <begin position="183"/>
        <end position="332"/>
    </location>
</feature>
<evidence type="ECO:0000256" key="1">
    <source>
        <dbReference type="SAM" id="MobiDB-lite"/>
    </source>
</evidence>
<evidence type="ECO:0000313" key="3">
    <source>
        <dbReference type="EMBL" id="TKA80042.1"/>
    </source>
</evidence>
<name>A0A4U0XR11_9PEZI</name>
<feature type="compositionally biased region" description="Low complexity" evidence="1">
    <location>
        <begin position="286"/>
        <end position="304"/>
    </location>
</feature>
<feature type="compositionally biased region" description="Basic and acidic residues" evidence="1">
    <location>
        <begin position="1"/>
        <end position="15"/>
    </location>
</feature>
<keyword evidence="2" id="KW-1133">Transmembrane helix</keyword>
<sequence>MTPEEWDARHPELIRRGSQQPDRSTMDQSAMNIGIVMGMGMGMMGMGGFMIPVMLAEDYERKINDLKCAHAGQSRTGAMATCDQPGPRELELAKALDEERLARTLDNQSLMLKMEEVQRRGSETESELEQLRAELRQLPGHSDTSTFHQPMYQQGYQQYNPVYNQPYPPPPQTQYPYPAYAWGPPNQQLNQQGAMLPPQPPPAPEVDPAEFPALPPRLPYGYQGQAPPTREERRAMLEAERAANQLSQPTSPPAPAPAAQDPPARPSGVMSTEERRAMLEAKRADSNASSAPPAPAPATQDPPAHQFAIMSREERRAMLEAQRREAGGTGNQ</sequence>
<comment type="caution">
    <text evidence="3">The sequence shown here is derived from an EMBL/GenBank/DDBJ whole genome shotgun (WGS) entry which is preliminary data.</text>
</comment>
<evidence type="ECO:0000313" key="4">
    <source>
        <dbReference type="Proteomes" id="UP000309340"/>
    </source>
</evidence>
<feature type="compositionally biased region" description="Polar residues" evidence="1">
    <location>
        <begin position="17"/>
        <end position="27"/>
    </location>
</feature>
<gene>
    <name evidence="3" type="ORF">B0A55_01764</name>
</gene>
<feature type="compositionally biased region" description="Basic and acidic residues" evidence="1">
    <location>
        <begin position="229"/>
        <end position="241"/>
    </location>
</feature>
<keyword evidence="4" id="KW-1185">Reference proteome</keyword>
<proteinExistence type="predicted"/>
<organism evidence="3 4">
    <name type="scientific">Friedmanniomyces simplex</name>
    <dbReference type="NCBI Taxonomy" id="329884"/>
    <lineage>
        <taxon>Eukaryota</taxon>
        <taxon>Fungi</taxon>
        <taxon>Dikarya</taxon>
        <taxon>Ascomycota</taxon>
        <taxon>Pezizomycotina</taxon>
        <taxon>Dothideomycetes</taxon>
        <taxon>Dothideomycetidae</taxon>
        <taxon>Mycosphaerellales</taxon>
        <taxon>Teratosphaeriaceae</taxon>
        <taxon>Friedmanniomyces</taxon>
    </lineage>
</organism>
<evidence type="ECO:0000256" key="2">
    <source>
        <dbReference type="SAM" id="Phobius"/>
    </source>
</evidence>
<feature type="region of interest" description="Disordered" evidence="1">
    <location>
        <begin position="1"/>
        <end position="27"/>
    </location>
</feature>
<keyword evidence="2" id="KW-0812">Transmembrane</keyword>
<dbReference type="EMBL" id="NAJQ01000078">
    <property type="protein sequence ID" value="TKA80042.1"/>
    <property type="molecule type" value="Genomic_DNA"/>
</dbReference>
<keyword evidence="2" id="KW-0472">Membrane</keyword>